<evidence type="ECO:0000256" key="1">
    <source>
        <dbReference type="SAM" id="Phobius"/>
    </source>
</evidence>
<keyword evidence="1" id="KW-0472">Membrane</keyword>
<feature type="transmembrane region" description="Helical" evidence="1">
    <location>
        <begin position="204"/>
        <end position="225"/>
    </location>
</feature>
<feature type="transmembrane region" description="Helical" evidence="1">
    <location>
        <begin position="15"/>
        <end position="37"/>
    </location>
</feature>
<comment type="caution">
    <text evidence="2">The sequence shown here is derived from an EMBL/GenBank/DDBJ whole genome shotgun (WGS) entry which is preliminary data.</text>
</comment>
<sequence>MGLCSKRFGYESPAVGTWCFALSLQLVTGIIMILIGYDKSDIHTLLDASDLTSNTYKVFTWMGVFHVALAAIIAVIVALGLFISPCFLCPLCIISIVEGIYCVVTSATASAYLQPYISYVKHTDLGFEGTSSWSAGDTYFSRSNSGYILAAAALSLATIAAFSRANSMDNDTPIPEAQLYVPCVALVIISGVLFAVGGGREGSTVAMGTIWFIVAIVLVIVLNLAGCCCTPKVFNVIVAAAFACAVVYGLISCIVSGAMYRRVVNDVGIPGDPSYFKTPSEDVLEDYKVFMIMGGGKWLVVASCTSLGVAALGLFAAAYALRSVLSCCGKGE</sequence>
<dbReference type="EMBL" id="MIGC01003560">
    <property type="protein sequence ID" value="PHJ19250.1"/>
    <property type="molecule type" value="Genomic_DNA"/>
</dbReference>
<dbReference type="GeneID" id="94430284"/>
<feature type="transmembrane region" description="Helical" evidence="1">
    <location>
        <begin position="147"/>
        <end position="165"/>
    </location>
</feature>
<proteinExistence type="predicted"/>
<feature type="transmembrane region" description="Helical" evidence="1">
    <location>
        <begin position="88"/>
        <end position="113"/>
    </location>
</feature>
<dbReference type="Proteomes" id="UP000221165">
    <property type="component" value="Unassembled WGS sequence"/>
</dbReference>
<feature type="transmembrane region" description="Helical" evidence="1">
    <location>
        <begin position="298"/>
        <end position="321"/>
    </location>
</feature>
<gene>
    <name evidence="2" type="ORF">CSUI_006923</name>
</gene>
<evidence type="ECO:0000313" key="3">
    <source>
        <dbReference type="Proteomes" id="UP000221165"/>
    </source>
</evidence>
<evidence type="ECO:0000313" key="2">
    <source>
        <dbReference type="EMBL" id="PHJ19250.1"/>
    </source>
</evidence>
<feature type="transmembrane region" description="Helical" evidence="1">
    <location>
        <begin position="177"/>
        <end position="197"/>
    </location>
</feature>
<name>A0A2C6KFH5_9APIC</name>
<dbReference type="VEuPathDB" id="ToxoDB:CSUI_006923"/>
<reference evidence="2 3" key="1">
    <citation type="journal article" date="2017" name="Int. J. Parasitol.">
        <title>The genome of the protozoan parasite Cystoisospora suis and a reverse vaccinology approach to identify vaccine candidates.</title>
        <authorList>
            <person name="Palmieri N."/>
            <person name="Shrestha A."/>
            <person name="Ruttkowski B."/>
            <person name="Beck T."/>
            <person name="Vogl C."/>
            <person name="Tomley F."/>
            <person name="Blake D.P."/>
            <person name="Joachim A."/>
        </authorList>
    </citation>
    <scope>NUCLEOTIDE SEQUENCE [LARGE SCALE GENOMIC DNA]</scope>
    <source>
        <strain evidence="2 3">Wien I</strain>
    </source>
</reference>
<feature type="transmembrane region" description="Helical" evidence="1">
    <location>
        <begin position="58"/>
        <end position="82"/>
    </location>
</feature>
<dbReference type="OrthoDB" id="330320at2759"/>
<organism evidence="2 3">
    <name type="scientific">Cystoisospora suis</name>
    <dbReference type="NCBI Taxonomy" id="483139"/>
    <lineage>
        <taxon>Eukaryota</taxon>
        <taxon>Sar</taxon>
        <taxon>Alveolata</taxon>
        <taxon>Apicomplexa</taxon>
        <taxon>Conoidasida</taxon>
        <taxon>Coccidia</taxon>
        <taxon>Eucoccidiorida</taxon>
        <taxon>Eimeriorina</taxon>
        <taxon>Sarcocystidae</taxon>
        <taxon>Cystoisospora</taxon>
    </lineage>
</organism>
<keyword evidence="1 2" id="KW-0812">Transmembrane</keyword>
<dbReference type="RefSeq" id="XP_067920952.1">
    <property type="nucleotide sequence ID" value="XM_068067073.1"/>
</dbReference>
<accession>A0A2C6KFH5</accession>
<keyword evidence="1" id="KW-1133">Transmembrane helix</keyword>
<keyword evidence="3" id="KW-1185">Reference proteome</keyword>
<dbReference type="AlphaFoldDB" id="A0A2C6KFH5"/>
<protein>
    <submittedName>
        <fullName evidence="2">Transmembrane protein</fullName>
    </submittedName>
</protein>
<feature type="transmembrane region" description="Helical" evidence="1">
    <location>
        <begin position="237"/>
        <end position="260"/>
    </location>
</feature>